<accession>A0ABN1BM70</accession>
<keyword evidence="1" id="KW-0812">Transmembrane</keyword>
<evidence type="ECO:0000256" key="1">
    <source>
        <dbReference type="SAM" id="Phobius"/>
    </source>
</evidence>
<feature type="transmembrane region" description="Helical" evidence="1">
    <location>
        <begin position="12"/>
        <end position="45"/>
    </location>
</feature>
<evidence type="ECO:0000313" key="4">
    <source>
        <dbReference type="Proteomes" id="UP001500880"/>
    </source>
</evidence>
<reference evidence="3 4" key="1">
    <citation type="journal article" date="2019" name="Int. J. Syst. Evol. Microbiol.">
        <title>The Global Catalogue of Microorganisms (GCM) 10K type strain sequencing project: providing services to taxonomists for standard genome sequencing and annotation.</title>
        <authorList>
            <consortium name="The Broad Institute Genomics Platform"/>
            <consortium name="The Broad Institute Genome Sequencing Center for Infectious Disease"/>
            <person name="Wu L."/>
            <person name="Ma J."/>
        </authorList>
    </citation>
    <scope>NUCLEOTIDE SEQUENCE [LARGE SCALE GENOMIC DNA]</scope>
    <source>
        <strain evidence="3 4">JCM 12389</strain>
    </source>
</reference>
<keyword evidence="1" id="KW-1133">Transmembrane helix</keyword>
<evidence type="ECO:0000313" key="3">
    <source>
        <dbReference type="EMBL" id="GAA0501037.1"/>
    </source>
</evidence>
<dbReference type="InterPro" id="IPR047793">
    <property type="entry name" value="LiaF_C"/>
</dbReference>
<name>A0ABN1BM70_9BACI</name>
<dbReference type="NCBIfam" id="NF040535">
    <property type="entry name" value="LiaF_C_term"/>
    <property type="match status" value="1"/>
</dbReference>
<comment type="caution">
    <text evidence="3">The sequence shown here is derived from an EMBL/GenBank/DDBJ whole genome shotgun (WGS) entry which is preliminary data.</text>
</comment>
<proteinExistence type="predicted"/>
<dbReference type="Proteomes" id="UP001500880">
    <property type="component" value="Unassembled WGS sequence"/>
</dbReference>
<feature type="transmembrane region" description="Helical" evidence="1">
    <location>
        <begin position="57"/>
        <end position="89"/>
    </location>
</feature>
<keyword evidence="4" id="KW-1185">Reference proteome</keyword>
<protein>
    <recommendedName>
        <fullName evidence="2">Cell wall-active antibiotics response LiaF-like C-terminal domain-containing protein</fullName>
    </recommendedName>
</protein>
<organism evidence="3 4">
    <name type="scientific">Salinibacillus aidingensis</name>
    <dbReference type="NCBI Taxonomy" id="237684"/>
    <lineage>
        <taxon>Bacteria</taxon>
        <taxon>Bacillati</taxon>
        <taxon>Bacillota</taxon>
        <taxon>Bacilli</taxon>
        <taxon>Bacillales</taxon>
        <taxon>Bacillaceae</taxon>
        <taxon>Salinibacillus</taxon>
    </lineage>
</organism>
<dbReference type="RefSeq" id="WP_343842957.1">
    <property type="nucleotide sequence ID" value="NZ_BAAADO010000007.1"/>
</dbReference>
<evidence type="ECO:0000259" key="2">
    <source>
        <dbReference type="Pfam" id="PF09922"/>
    </source>
</evidence>
<dbReference type="InterPro" id="IPR016975">
    <property type="entry name" value="Cell_wall_LiaF"/>
</dbReference>
<sequence>MFQRLPTNTINWIILIVIALFLFEILFFNGWLIFSILFSSFMIFVGWKNLSYTWGKIVFFFGCISLFFNILNTMAVRFLIIAGVVLFILHYQRLKKEPEQITPQFTRDDAEQRADEESLIKVKPLLNNRLFDDQATSQTSYKWSDISIHSGFGDRIIDLSHTVLPEQAVISIRHFIGNIIIYVPYEVEVQLVHSSIFGRAYILGEHHEKLMNDTLAYKTENYDNHIPRVKMITSIGSGDIEVRRI</sequence>
<dbReference type="InterPro" id="IPR024425">
    <property type="entry name" value="LiaF-like_C"/>
</dbReference>
<dbReference type="EMBL" id="BAAADO010000007">
    <property type="protein sequence ID" value="GAA0501037.1"/>
    <property type="molecule type" value="Genomic_DNA"/>
</dbReference>
<keyword evidence="1" id="KW-0472">Membrane</keyword>
<dbReference type="PIRSF" id="PIRSF031509">
    <property type="entry name" value="Cell_wall_LiaF/YvqF"/>
    <property type="match status" value="1"/>
</dbReference>
<gene>
    <name evidence="3" type="ORF">GCM10008986_30530</name>
</gene>
<dbReference type="Pfam" id="PF09922">
    <property type="entry name" value="LiaF-like_C"/>
    <property type="match status" value="1"/>
</dbReference>
<feature type="domain" description="Cell wall-active antibiotics response LiaF-like C-terminal" evidence="2">
    <location>
        <begin position="131"/>
        <end position="242"/>
    </location>
</feature>